<feature type="domain" description="HTH merR-type" evidence="5">
    <location>
        <begin position="1"/>
        <end position="68"/>
    </location>
</feature>
<dbReference type="Gene3D" id="1.10.1660.10">
    <property type="match status" value="1"/>
</dbReference>
<dbReference type="GO" id="GO:0003700">
    <property type="term" value="F:DNA-binding transcription factor activity"/>
    <property type="evidence" value="ECO:0007669"/>
    <property type="project" value="InterPro"/>
</dbReference>
<dbReference type="InterPro" id="IPR000551">
    <property type="entry name" value="MerR-type_HTH_dom"/>
</dbReference>
<evidence type="ECO:0000313" key="7">
    <source>
        <dbReference type="Proteomes" id="UP000641137"/>
    </source>
</evidence>
<dbReference type="PANTHER" id="PTHR30204">
    <property type="entry name" value="REDOX-CYCLING DRUG-SENSING TRANSCRIPTIONAL ACTIVATOR SOXR"/>
    <property type="match status" value="1"/>
</dbReference>
<evidence type="ECO:0000256" key="4">
    <source>
        <dbReference type="SAM" id="Coils"/>
    </source>
</evidence>
<keyword evidence="4" id="KW-0175">Coiled coil</keyword>
<dbReference type="PRINTS" id="PR00040">
    <property type="entry name" value="HTHMERR"/>
</dbReference>
<dbReference type="Pfam" id="PF09278">
    <property type="entry name" value="MerR-DNA-bind"/>
    <property type="match status" value="1"/>
</dbReference>
<evidence type="ECO:0000256" key="1">
    <source>
        <dbReference type="ARBA" id="ARBA00023015"/>
    </source>
</evidence>
<keyword evidence="7" id="KW-1185">Reference proteome</keyword>
<organism evidence="6 7">
    <name type="scientific">Limoniibacter endophyticus</name>
    <dbReference type="NCBI Taxonomy" id="1565040"/>
    <lineage>
        <taxon>Bacteria</taxon>
        <taxon>Pseudomonadati</taxon>
        <taxon>Pseudomonadota</taxon>
        <taxon>Alphaproteobacteria</taxon>
        <taxon>Hyphomicrobiales</taxon>
        <taxon>Bartonellaceae</taxon>
        <taxon>Limoniibacter</taxon>
    </lineage>
</organism>
<sequence>MNIGCASELSDLPAKTIRYYEEIGLVSPDRSSNGYRDYNQRDIEALQFLRKARGLGFSVDDCRQLLALQSDETRASQDVRALASGHIEEITARIAQLEEMRVELQALVKRCRGDQNPQCAILDAISAHN</sequence>
<evidence type="ECO:0000313" key="6">
    <source>
        <dbReference type="EMBL" id="GHC66811.1"/>
    </source>
</evidence>
<dbReference type="EMBL" id="BMZO01000003">
    <property type="protein sequence ID" value="GHC66811.1"/>
    <property type="molecule type" value="Genomic_DNA"/>
</dbReference>
<evidence type="ECO:0000259" key="5">
    <source>
        <dbReference type="PROSITE" id="PS50937"/>
    </source>
</evidence>
<reference evidence="6" key="1">
    <citation type="journal article" date="2014" name="Int. J. Syst. Evol. Microbiol.">
        <title>Complete genome sequence of Corynebacterium casei LMG S-19264T (=DSM 44701T), isolated from a smear-ripened cheese.</title>
        <authorList>
            <consortium name="US DOE Joint Genome Institute (JGI-PGF)"/>
            <person name="Walter F."/>
            <person name="Albersmeier A."/>
            <person name="Kalinowski J."/>
            <person name="Ruckert C."/>
        </authorList>
    </citation>
    <scope>NUCLEOTIDE SEQUENCE</scope>
    <source>
        <strain evidence="6">KCTC 42097</strain>
    </source>
</reference>
<protein>
    <submittedName>
        <fullName evidence="6">Cu(I)-responsive transcriptional regulator</fullName>
    </submittedName>
</protein>
<dbReference type="AlphaFoldDB" id="A0A8J3GFG3"/>
<keyword evidence="1" id="KW-0805">Transcription regulation</keyword>
<reference evidence="6" key="2">
    <citation type="submission" date="2020-09" db="EMBL/GenBank/DDBJ databases">
        <authorList>
            <person name="Sun Q."/>
            <person name="Kim S."/>
        </authorList>
    </citation>
    <scope>NUCLEOTIDE SEQUENCE</scope>
    <source>
        <strain evidence="6">KCTC 42097</strain>
    </source>
</reference>
<proteinExistence type="predicted"/>
<dbReference type="PANTHER" id="PTHR30204:SF94">
    <property type="entry name" value="HEAVY METAL-DEPENDENT TRANSCRIPTIONAL REGULATOR HI_0293-RELATED"/>
    <property type="match status" value="1"/>
</dbReference>
<dbReference type="InterPro" id="IPR047057">
    <property type="entry name" value="MerR_fam"/>
</dbReference>
<evidence type="ECO:0000256" key="3">
    <source>
        <dbReference type="ARBA" id="ARBA00023163"/>
    </source>
</evidence>
<name>A0A8J3GFG3_9HYPH</name>
<dbReference type="Proteomes" id="UP000641137">
    <property type="component" value="Unassembled WGS sequence"/>
</dbReference>
<dbReference type="SUPFAM" id="SSF46955">
    <property type="entry name" value="Putative DNA-binding domain"/>
    <property type="match status" value="1"/>
</dbReference>
<dbReference type="RefSeq" id="WP_189488573.1">
    <property type="nucleotide sequence ID" value="NZ_BMZO01000003.1"/>
</dbReference>
<dbReference type="InterPro" id="IPR009061">
    <property type="entry name" value="DNA-bd_dom_put_sf"/>
</dbReference>
<evidence type="ECO:0000256" key="2">
    <source>
        <dbReference type="ARBA" id="ARBA00023125"/>
    </source>
</evidence>
<keyword evidence="2" id="KW-0238">DNA-binding</keyword>
<feature type="coiled-coil region" evidence="4">
    <location>
        <begin position="87"/>
        <end position="114"/>
    </location>
</feature>
<dbReference type="InterPro" id="IPR015358">
    <property type="entry name" value="Tscrpt_reg_MerR_DNA-bd"/>
</dbReference>
<dbReference type="GO" id="GO:0003677">
    <property type="term" value="F:DNA binding"/>
    <property type="evidence" value="ECO:0007669"/>
    <property type="project" value="UniProtKB-KW"/>
</dbReference>
<keyword evidence="3" id="KW-0804">Transcription</keyword>
<accession>A0A8J3GFG3</accession>
<dbReference type="PROSITE" id="PS50937">
    <property type="entry name" value="HTH_MERR_2"/>
    <property type="match status" value="1"/>
</dbReference>
<dbReference type="SMART" id="SM00422">
    <property type="entry name" value="HTH_MERR"/>
    <property type="match status" value="1"/>
</dbReference>
<comment type="caution">
    <text evidence="6">The sequence shown here is derived from an EMBL/GenBank/DDBJ whole genome shotgun (WGS) entry which is preliminary data.</text>
</comment>
<dbReference type="Pfam" id="PF00376">
    <property type="entry name" value="MerR"/>
    <property type="match status" value="1"/>
</dbReference>
<gene>
    <name evidence="6" type="ORF">GCM10010136_10230</name>
</gene>